<dbReference type="Proteomes" id="UP001597079">
    <property type="component" value="Unassembled WGS sequence"/>
</dbReference>
<name>A0ABW4JII3_9BACL</name>
<proteinExistence type="predicted"/>
<organism evidence="1 2">
    <name type="scientific">Alicyclobacillus fodiniaquatilis</name>
    <dbReference type="NCBI Taxonomy" id="1661150"/>
    <lineage>
        <taxon>Bacteria</taxon>
        <taxon>Bacillati</taxon>
        <taxon>Bacillota</taxon>
        <taxon>Bacilli</taxon>
        <taxon>Bacillales</taxon>
        <taxon>Alicyclobacillaceae</taxon>
        <taxon>Alicyclobacillus</taxon>
    </lineage>
</organism>
<evidence type="ECO:0000313" key="1">
    <source>
        <dbReference type="EMBL" id="MFD1676079.1"/>
    </source>
</evidence>
<reference evidence="2" key="1">
    <citation type="journal article" date="2019" name="Int. J. Syst. Evol. Microbiol.">
        <title>The Global Catalogue of Microorganisms (GCM) 10K type strain sequencing project: providing services to taxonomists for standard genome sequencing and annotation.</title>
        <authorList>
            <consortium name="The Broad Institute Genomics Platform"/>
            <consortium name="The Broad Institute Genome Sequencing Center for Infectious Disease"/>
            <person name="Wu L."/>
            <person name="Ma J."/>
        </authorList>
    </citation>
    <scope>NUCLEOTIDE SEQUENCE [LARGE SCALE GENOMIC DNA]</scope>
    <source>
        <strain evidence="2">CGMCC 1.12286</strain>
    </source>
</reference>
<sequence>MSEQQQRKHPPVWGHHAVTRLFQRGGSTENMKQMMDAIRMIVEYGVTVEKNGPRSVKRGELEGEPVHVIVEKPNVIITLYFADEWESHIVVKRQSKPQVQRTAAVS</sequence>
<dbReference type="EMBL" id="JBHUCX010000043">
    <property type="protein sequence ID" value="MFD1676079.1"/>
    <property type="molecule type" value="Genomic_DNA"/>
</dbReference>
<comment type="caution">
    <text evidence="1">The sequence shown here is derived from an EMBL/GenBank/DDBJ whole genome shotgun (WGS) entry which is preliminary data.</text>
</comment>
<accession>A0ABW4JII3</accession>
<evidence type="ECO:0000313" key="2">
    <source>
        <dbReference type="Proteomes" id="UP001597079"/>
    </source>
</evidence>
<keyword evidence="2" id="KW-1185">Reference proteome</keyword>
<protein>
    <submittedName>
        <fullName evidence="1">DUF4258 domain-containing protein</fullName>
    </submittedName>
</protein>
<gene>
    <name evidence="1" type="ORF">ACFSB2_15350</name>
</gene>
<dbReference type="RefSeq" id="WP_377943972.1">
    <property type="nucleotide sequence ID" value="NZ_JBHUCX010000043.1"/>
</dbReference>